<sequence>MLGLSTVSVSGRPVVSRLRHHWSEPASHTYRLV</sequence>
<name>A0A7R9B736_TIMSH</name>
<gene>
    <name evidence="1" type="ORF">TSIB3V08_LOCUS10289</name>
</gene>
<dbReference type="EMBL" id="OC006691">
    <property type="protein sequence ID" value="CAD7266269.1"/>
    <property type="molecule type" value="Genomic_DNA"/>
</dbReference>
<reference evidence="1" key="1">
    <citation type="submission" date="2020-11" db="EMBL/GenBank/DDBJ databases">
        <authorList>
            <person name="Tran Van P."/>
        </authorList>
    </citation>
    <scope>NUCLEOTIDE SEQUENCE</scope>
</reference>
<organism evidence="1">
    <name type="scientific">Timema shepardi</name>
    <name type="common">Walking stick</name>
    <dbReference type="NCBI Taxonomy" id="629360"/>
    <lineage>
        <taxon>Eukaryota</taxon>
        <taxon>Metazoa</taxon>
        <taxon>Ecdysozoa</taxon>
        <taxon>Arthropoda</taxon>
        <taxon>Hexapoda</taxon>
        <taxon>Insecta</taxon>
        <taxon>Pterygota</taxon>
        <taxon>Neoptera</taxon>
        <taxon>Polyneoptera</taxon>
        <taxon>Phasmatodea</taxon>
        <taxon>Timematodea</taxon>
        <taxon>Timematoidea</taxon>
        <taxon>Timematidae</taxon>
        <taxon>Timema</taxon>
    </lineage>
</organism>
<proteinExistence type="predicted"/>
<accession>A0A7R9B736</accession>
<dbReference type="AlphaFoldDB" id="A0A7R9B736"/>
<evidence type="ECO:0000313" key="1">
    <source>
        <dbReference type="EMBL" id="CAD7266269.1"/>
    </source>
</evidence>
<protein>
    <submittedName>
        <fullName evidence="1">Uncharacterized protein</fullName>
    </submittedName>
</protein>